<dbReference type="SMART" id="SM00116">
    <property type="entry name" value="CBS"/>
    <property type="match status" value="2"/>
</dbReference>
<feature type="site" description="Catalytically relevant" evidence="6">
    <location>
        <position position="141"/>
    </location>
</feature>
<sequence length="322" mass="33991">MIKEIREVLEIEAQGILDFAARVDASFEKMVEAVFACKGRLVVAGIGKSGLVGRKIVATLISTGTHAIFLHPVEAMHGDLGLVGSGDVFLALSNSGETEELNVLLPSIRHMGCPILAMTGNASSTLARQADVVVNVGVAREACPLGLAPTTSTTVLLAAGDALAVALINKRQFKSADFKKFHPGGALGQRLASRVGDLMLTESLPRVVTGTPLAEVLELMDHVSLGAVMITDEKGYLQGILTDGDVRHLVASGKCGKGRLEDMMTVSPRCVAPESPVYDALNTMEEHQITVLPVVDASGMLVGMLHLHDILGKGAFKFHARL</sequence>
<dbReference type="CDD" id="cd05014">
    <property type="entry name" value="SIS_Kpsf"/>
    <property type="match status" value="1"/>
</dbReference>
<keyword evidence="11" id="KW-1185">Reference proteome</keyword>
<keyword evidence="3 7" id="KW-0129">CBS domain</keyword>
<accession>A0A562R4J2</accession>
<dbReference type="GO" id="GO:0019146">
    <property type="term" value="F:arabinose-5-phosphate isomerase activity"/>
    <property type="evidence" value="ECO:0007669"/>
    <property type="project" value="UniProtKB-ARBA"/>
</dbReference>
<feature type="domain" description="CBS" evidence="8">
    <location>
        <begin position="199"/>
        <end position="257"/>
    </location>
</feature>
<dbReference type="GO" id="GO:0005975">
    <property type="term" value="P:carbohydrate metabolic process"/>
    <property type="evidence" value="ECO:0007669"/>
    <property type="project" value="InterPro"/>
</dbReference>
<reference evidence="10 11" key="1">
    <citation type="submission" date="2019-07" db="EMBL/GenBank/DDBJ databases">
        <title>Genome sequencing of 100 strains of the haloalkaliphilic chemolithoautotrophic sulfur-oxidizing bacterium Thioalkalivibrio.</title>
        <authorList>
            <person name="Muyzer G."/>
        </authorList>
    </citation>
    <scope>NUCLEOTIDE SEQUENCE [LARGE SCALE GENOMIC DNA]</scope>
    <source>
        <strain evidence="10 11">ASO4-4</strain>
    </source>
</reference>
<feature type="binding site" evidence="5">
    <location>
        <position position="71"/>
    </location>
    <ligand>
        <name>Zn(2+)</name>
        <dbReference type="ChEBI" id="CHEBI:29105"/>
    </ligand>
</feature>
<dbReference type="InterPro" id="IPR004800">
    <property type="entry name" value="KdsD/KpsF-type"/>
</dbReference>
<dbReference type="GO" id="GO:1901135">
    <property type="term" value="P:carbohydrate derivative metabolic process"/>
    <property type="evidence" value="ECO:0007669"/>
    <property type="project" value="InterPro"/>
</dbReference>
<feature type="domain" description="CBS" evidence="8">
    <location>
        <begin position="263"/>
        <end position="321"/>
    </location>
</feature>
<name>A0A562R4J2_9BACT</name>
<protein>
    <submittedName>
        <fullName evidence="10">Arabinose-5-phosphate isomerase</fullName>
    </submittedName>
</protein>
<dbReference type="PANTHER" id="PTHR42745">
    <property type="match status" value="1"/>
</dbReference>
<feature type="site" description="Catalytically relevant" evidence="6">
    <location>
        <position position="48"/>
    </location>
</feature>
<keyword evidence="10" id="KW-0413">Isomerase</keyword>
<evidence type="ECO:0000256" key="4">
    <source>
        <dbReference type="PIRNR" id="PIRNR004692"/>
    </source>
</evidence>
<gene>
    <name evidence="10" type="ORF">LZ24_03279</name>
</gene>
<dbReference type="Pfam" id="PF01380">
    <property type="entry name" value="SIS"/>
    <property type="match status" value="1"/>
</dbReference>
<evidence type="ECO:0000256" key="6">
    <source>
        <dbReference type="PIRSR" id="PIRSR004692-3"/>
    </source>
</evidence>
<comment type="caution">
    <text evidence="10">The sequence shown here is derived from an EMBL/GenBank/DDBJ whole genome shotgun (WGS) entry which is preliminary data.</text>
</comment>
<dbReference type="FunFam" id="3.40.50.10490:FF:000011">
    <property type="entry name" value="Arabinose 5-phosphate isomerase"/>
    <property type="match status" value="1"/>
</dbReference>
<keyword evidence="5" id="KW-0862">Zinc</keyword>
<dbReference type="AlphaFoldDB" id="A0A562R4J2"/>
<evidence type="ECO:0000259" key="9">
    <source>
        <dbReference type="PROSITE" id="PS51464"/>
    </source>
</evidence>
<dbReference type="PIRSF" id="PIRSF004692">
    <property type="entry name" value="KdsD_KpsF"/>
    <property type="match status" value="1"/>
</dbReference>
<evidence type="ECO:0000256" key="5">
    <source>
        <dbReference type="PIRSR" id="PIRSR004692-2"/>
    </source>
</evidence>
<dbReference type="Gene3D" id="3.40.50.10490">
    <property type="entry name" value="Glucose-6-phosphate isomerase like protein, domain 1"/>
    <property type="match status" value="1"/>
</dbReference>
<keyword evidence="2" id="KW-0677">Repeat</keyword>
<evidence type="ECO:0000313" key="10">
    <source>
        <dbReference type="EMBL" id="TWI63360.1"/>
    </source>
</evidence>
<evidence type="ECO:0000313" key="11">
    <source>
        <dbReference type="Proteomes" id="UP000318307"/>
    </source>
</evidence>
<dbReference type="CDD" id="cd04604">
    <property type="entry name" value="CBS_pair_SIS_assoc"/>
    <property type="match status" value="1"/>
</dbReference>
<feature type="site" description="Catalytically relevant" evidence="6">
    <location>
        <position position="100"/>
    </location>
</feature>
<dbReference type="RefSeq" id="WP_144686747.1">
    <property type="nucleotide sequence ID" value="NZ_VLLC01000051.1"/>
</dbReference>
<dbReference type="InterPro" id="IPR000644">
    <property type="entry name" value="CBS_dom"/>
</dbReference>
<evidence type="ECO:0000256" key="7">
    <source>
        <dbReference type="PROSITE-ProRule" id="PRU00703"/>
    </source>
</evidence>
<proteinExistence type="inferred from homology"/>
<dbReference type="InterPro" id="IPR046348">
    <property type="entry name" value="SIS_dom_sf"/>
</dbReference>
<dbReference type="Pfam" id="PF00571">
    <property type="entry name" value="CBS"/>
    <property type="match status" value="2"/>
</dbReference>
<dbReference type="PROSITE" id="PS51371">
    <property type="entry name" value="CBS"/>
    <property type="match status" value="2"/>
</dbReference>
<keyword evidence="5" id="KW-0479">Metal-binding</keyword>
<evidence type="ECO:0000256" key="3">
    <source>
        <dbReference type="ARBA" id="ARBA00023122"/>
    </source>
</evidence>
<evidence type="ECO:0000256" key="1">
    <source>
        <dbReference type="ARBA" id="ARBA00008165"/>
    </source>
</evidence>
<organism evidence="10 11">
    <name type="scientific">Desulfobotulus alkaliphilus</name>
    <dbReference type="NCBI Taxonomy" id="622671"/>
    <lineage>
        <taxon>Bacteria</taxon>
        <taxon>Pseudomonadati</taxon>
        <taxon>Thermodesulfobacteriota</taxon>
        <taxon>Desulfobacteria</taxon>
        <taxon>Desulfobacterales</taxon>
        <taxon>Desulfobacteraceae</taxon>
        <taxon>Desulfobotulus</taxon>
    </lineage>
</organism>
<dbReference type="Proteomes" id="UP000318307">
    <property type="component" value="Unassembled WGS sequence"/>
</dbReference>
<dbReference type="InterPro" id="IPR046342">
    <property type="entry name" value="CBS_dom_sf"/>
</dbReference>
<dbReference type="EMBL" id="VLLC01000051">
    <property type="protein sequence ID" value="TWI63360.1"/>
    <property type="molecule type" value="Genomic_DNA"/>
</dbReference>
<feature type="site" description="Catalytically relevant" evidence="6">
    <location>
        <position position="182"/>
    </location>
</feature>
<dbReference type="InterPro" id="IPR050986">
    <property type="entry name" value="GutQ/KpsF_isomerases"/>
</dbReference>
<dbReference type="PANTHER" id="PTHR42745:SF1">
    <property type="entry name" value="ARABINOSE 5-PHOSPHATE ISOMERASE KDSD"/>
    <property type="match status" value="1"/>
</dbReference>
<dbReference type="GO" id="GO:0097367">
    <property type="term" value="F:carbohydrate derivative binding"/>
    <property type="evidence" value="ECO:0007669"/>
    <property type="project" value="InterPro"/>
</dbReference>
<dbReference type="PROSITE" id="PS51464">
    <property type="entry name" value="SIS"/>
    <property type="match status" value="1"/>
</dbReference>
<dbReference type="SUPFAM" id="SSF53697">
    <property type="entry name" value="SIS domain"/>
    <property type="match status" value="1"/>
</dbReference>
<dbReference type="NCBIfam" id="TIGR00393">
    <property type="entry name" value="kpsF"/>
    <property type="match status" value="1"/>
</dbReference>
<dbReference type="OrthoDB" id="9762536at2"/>
<evidence type="ECO:0000256" key="2">
    <source>
        <dbReference type="ARBA" id="ARBA00022737"/>
    </source>
</evidence>
<evidence type="ECO:0000259" key="8">
    <source>
        <dbReference type="PROSITE" id="PS51371"/>
    </source>
</evidence>
<dbReference type="GO" id="GO:0046872">
    <property type="term" value="F:metal ion binding"/>
    <property type="evidence" value="ECO:0007669"/>
    <property type="project" value="UniProtKB-KW"/>
</dbReference>
<dbReference type="InterPro" id="IPR035474">
    <property type="entry name" value="SIS_Kpsf"/>
</dbReference>
<comment type="similarity">
    <text evidence="1 4">Belongs to the SIS family. GutQ/KpsF subfamily.</text>
</comment>
<dbReference type="Gene3D" id="3.10.580.10">
    <property type="entry name" value="CBS-domain"/>
    <property type="match status" value="1"/>
</dbReference>
<dbReference type="InterPro" id="IPR001347">
    <property type="entry name" value="SIS_dom"/>
</dbReference>
<feature type="domain" description="SIS" evidence="9">
    <location>
        <begin position="30"/>
        <end position="173"/>
    </location>
</feature>